<proteinExistence type="predicted"/>
<comment type="caution">
    <text evidence="2">The sequence shown here is derived from an EMBL/GenBank/DDBJ whole genome shotgun (WGS) entry which is preliminary data.</text>
</comment>
<gene>
    <name evidence="2" type="ORF">NC653_040352</name>
</gene>
<feature type="compositionally biased region" description="Basic and acidic residues" evidence="1">
    <location>
        <begin position="19"/>
        <end position="45"/>
    </location>
</feature>
<feature type="region of interest" description="Disordered" evidence="1">
    <location>
        <begin position="1"/>
        <end position="113"/>
    </location>
</feature>
<evidence type="ECO:0000256" key="1">
    <source>
        <dbReference type="SAM" id="MobiDB-lite"/>
    </source>
</evidence>
<protein>
    <submittedName>
        <fullName evidence="2">Uncharacterized protein</fullName>
    </submittedName>
</protein>
<sequence length="113" mass="13110">MVGRNGLLSGYKSQRTQGHRGEEEKLRRKGTSGEEFDRKPEERTGAEPIGKTQKTGEQHCGIRRKQKKDEGEGGQDIEEDRREDRRKTRREGTQKTEGRTRTEQQQKQIQTNT</sequence>
<feature type="compositionally biased region" description="Basic and acidic residues" evidence="1">
    <location>
        <begin position="79"/>
        <end position="104"/>
    </location>
</feature>
<dbReference type="EMBL" id="JAQIZT010000018">
    <property type="protein sequence ID" value="KAJ6958673.1"/>
    <property type="molecule type" value="Genomic_DNA"/>
</dbReference>
<dbReference type="Proteomes" id="UP001164929">
    <property type="component" value="Chromosome 18"/>
</dbReference>
<name>A0AAD6LDH2_9ROSI</name>
<accession>A0AAD6LDH2</accession>
<keyword evidence="3" id="KW-1185">Reference proteome</keyword>
<reference evidence="2 3" key="1">
    <citation type="journal article" date="2023" name="Mol. Ecol. Resour.">
        <title>Chromosome-level genome assembly of a triploid poplar Populus alba 'Berolinensis'.</title>
        <authorList>
            <person name="Chen S."/>
            <person name="Yu Y."/>
            <person name="Wang X."/>
            <person name="Wang S."/>
            <person name="Zhang T."/>
            <person name="Zhou Y."/>
            <person name="He R."/>
            <person name="Meng N."/>
            <person name="Wang Y."/>
            <person name="Liu W."/>
            <person name="Liu Z."/>
            <person name="Liu J."/>
            <person name="Guo Q."/>
            <person name="Huang H."/>
            <person name="Sederoff R.R."/>
            <person name="Wang G."/>
            <person name="Qu G."/>
            <person name="Chen S."/>
        </authorList>
    </citation>
    <scope>NUCLEOTIDE SEQUENCE [LARGE SCALE GENOMIC DNA]</scope>
    <source>
        <strain evidence="2">SC-2020</strain>
    </source>
</reference>
<evidence type="ECO:0000313" key="3">
    <source>
        <dbReference type="Proteomes" id="UP001164929"/>
    </source>
</evidence>
<dbReference type="AlphaFoldDB" id="A0AAD6LDH2"/>
<evidence type="ECO:0000313" key="2">
    <source>
        <dbReference type="EMBL" id="KAJ6958673.1"/>
    </source>
</evidence>
<organism evidence="2 3">
    <name type="scientific">Populus alba x Populus x berolinensis</name>
    <dbReference type="NCBI Taxonomy" id="444605"/>
    <lineage>
        <taxon>Eukaryota</taxon>
        <taxon>Viridiplantae</taxon>
        <taxon>Streptophyta</taxon>
        <taxon>Embryophyta</taxon>
        <taxon>Tracheophyta</taxon>
        <taxon>Spermatophyta</taxon>
        <taxon>Magnoliopsida</taxon>
        <taxon>eudicotyledons</taxon>
        <taxon>Gunneridae</taxon>
        <taxon>Pentapetalae</taxon>
        <taxon>rosids</taxon>
        <taxon>fabids</taxon>
        <taxon>Malpighiales</taxon>
        <taxon>Salicaceae</taxon>
        <taxon>Saliceae</taxon>
        <taxon>Populus</taxon>
    </lineage>
</organism>